<dbReference type="CDD" id="cd00082">
    <property type="entry name" value="HisKA"/>
    <property type="match status" value="1"/>
</dbReference>
<dbReference type="RefSeq" id="WP_015010543.1">
    <property type="nucleotide sequence ID" value="NC_018704.1"/>
</dbReference>
<reference evidence="16 17" key="1">
    <citation type="submission" date="2011-01" db="EMBL/GenBank/DDBJ databases">
        <title>Whole genome sequence of Amphibacillus xylinus NBRC 15112.</title>
        <authorList>
            <person name="Nakazawa H."/>
            <person name="Katano Y."/>
            <person name="Nakamura S."/>
            <person name="Sasagawa M."/>
            <person name="Fukada J."/>
            <person name="Arai T."/>
            <person name="Sasakura N."/>
            <person name="Mochizuki D."/>
            <person name="Hosoyama A."/>
            <person name="Harada K."/>
            <person name="Horikawa H."/>
            <person name="Kato Y."/>
            <person name="Harada T."/>
            <person name="Sasaki K."/>
            <person name="Sekiguchi M."/>
            <person name="Hodoyama M."/>
            <person name="Nishiko R."/>
            <person name="Narita H."/>
            <person name="Hanamaki A."/>
            <person name="Hata C."/>
            <person name="Konno Y."/>
            <person name="Niimura Y."/>
            <person name="Yamazaki S."/>
            <person name="Fujita N."/>
        </authorList>
    </citation>
    <scope>NUCLEOTIDE SEQUENCE [LARGE SCALE GENOMIC DNA]</scope>
    <source>
        <strain evidence="17">ATCC 51415 / DSM 6626 / JCM 7361 / LMG 17667 / NBRC 15112 / Ep01</strain>
    </source>
</reference>
<feature type="transmembrane region" description="Helical" evidence="13">
    <location>
        <begin position="328"/>
        <end position="347"/>
    </location>
</feature>
<evidence type="ECO:0000259" key="14">
    <source>
        <dbReference type="PROSITE" id="PS50109"/>
    </source>
</evidence>
<evidence type="ECO:0000256" key="10">
    <source>
        <dbReference type="ARBA" id="ARBA00023012"/>
    </source>
</evidence>
<dbReference type="Gene3D" id="2.60.120.260">
    <property type="entry name" value="Galactose-binding domain-like"/>
    <property type="match status" value="1"/>
</dbReference>
<evidence type="ECO:0000313" key="16">
    <source>
        <dbReference type="EMBL" id="BAM47954.1"/>
    </source>
</evidence>
<organism evidence="16 17">
    <name type="scientific">Amphibacillus xylanus (strain ATCC 51415 / DSM 6626 / JCM 7361 / LMG 17667 / NBRC 15112 / Ep01)</name>
    <dbReference type="NCBI Taxonomy" id="698758"/>
    <lineage>
        <taxon>Bacteria</taxon>
        <taxon>Bacillati</taxon>
        <taxon>Bacillota</taxon>
        <taxon>Bacilli</taxon>
        <taxon>Bacillales</taxon>
        <taxon>Bacillaceae</taxon>
        <taxon>Amphibacillus</taxon>
    </lineage>
</organism>
<dbReference type="InterPro" id="IPR003661">
    <property type="entry name" value="HisK_dim/P_dom"/>
</dbReference>
<gene>
    <name evidence="16" type="ordered locus">AXY_18220</name>
</gene>
<evidence type="ECO:0000256" key="1">
    <source>
        <dbReference type="ARBA" id="ARBA00000085"/>
    </source>
</evidence>
<evidence type="ECO:0000256" key="5">
    <source>
        <dbReference type="ARBA" id="ARBA00022553"/>
    </source>
</evidence>
<dbReference type="SMART" id="SM00448">
    <property type="entry name" value="REC"/>
    <property type="match status" value="1"/>
</dbReference>
<proteinExistence type="predicted"/>
<dbReference type="SUPFAM" id="SSF47384">
    <property type="entry name" value="Homodimeric domain of signal transducing histidine kinase"/>
    <property type="match status" value="1"/>
</dbReference>
<dbReference type="Proteomes" id="UP000006294">
    <property type="component" value="Chromosome"/>
</dbReference>
<evidence type="ECO:0000256" key="13">
    <source>
        <dbReference type="SAM" id="Phobius"/>
    </source>
</evidence>
<comment type="catalytic activity">
    <reaction evidence="1">
        <text>ATP + protein L-histidine = ADP + protein N-phospho-L-histidine.</text>
        <dbReference type="EC" id="2.7.13.3"/>
    </reaction>
</comment>
<dbReference type="Pfam" id="PF00072">
    <property type="entry name" value="Response_reg"/>
    <property type="match status" value="1"/>
</dbReference>
<dbReference type="SUPFAM" id="SSF52172">
    <property type="entry name" value="CheY-like"/>
    <property type="match status" value="1"/>
</dbReference>
<dbReference type="SUPFAM" id="SSF49785">
    <property type="entry name" value="Galactose-binding domain-like"/>
    <property type="match status" value="1"/>
</dbReference>
<dbReference type="AlphaFoldDB" id="K0IZM2"/>
<feature type="domain" description="Histidine kinase" evidence="14">
    <location>
        <begin position="402"/>
        <end position="620"/>
    </location>
</feature>
<dbReference type="Gene3D" id="1.10.287.130">
    <property type="match status" value="1"/>
</dbReference>
<dbReference type="InterPro" id="IPR001789">
    <property type="entry name" value="Sig_transdc_resp-reg_receiver"/>
</dbReference>
<dbReference type="HOGENOM" id="CLU_011115_1_0_9"/>
<dbReference type="PANTHER" id="PTHR43047:SF72">
    <property type="entry name" value="OSMOSENSING HISTIDINE PROTEIN KINASE SLN1"/>
    <property type="match status" value="1"/>
</dbReference>
<dbReference type="PATRIC" id="fig|698758.3.peg.1822"/>
<evidence type="ECO:0000256" key="9">
    <source>
        <dbReference type="ARBA" id="ARBA00022840"/>
    </source>
</evidence>
<dbReference type="PANTHER" id="PTHR43047">
    <property type="entry name" value="TWO-COMPONENT HISTIDINE PROTEIN KINASE"/>
    <property type="match status" value="1"/>
</dbReference>
<keyword evidence="6" id="KW-0808">Transferase</keyword>
<keyword evidence="4" id="KW-1003">Cell membrane</keyword>
<dbReference type="SMART" id="SM00387">
    <property type="entry name" value="HATPase_c"/>
    <property type="match status" value="2"/>
</dbReference>
<evidence type="ECO:0000256" key="8">
    <source>
        <dbReference type="ARBA" id="ARBA00022777"/>
    </source>
</evidence>
<keyword evidence="13" id="KW-0812">Transmembrane</keyword>
<dbReference type="GO" id="GO:0000155">
    <property type="term" value="F:phosphorelay sensor kinase activity"/>
    <property type="evidence" value="ECO:0007669"/>
    <property type="project" value="InterPro"/>
</dbReference>
<dbReference type="Pfam" id="PF02518">
    <property type="entry name" value="HATPase_c"/>
    <property type="match status" value="2"/>
</dbReference>
<feature type="modified residue" description="4-aspartylphosphate" evidence="12">
    <location>
        <position position="703"/>
    </location>
</feature>
<evidence type="ECO:0000259" key="15">
    <source>
        <dbReference type="PROSITE" id="PS50110"/>
    </source>
</evidence>
<evidence type="ECO:0000256" key="12">
    <source>
        <dbReference type="PROSITE-ProRule" id="PRU00169"/>
    </source>
</evidence>
<evidence type="ECO:0000256" key="6">
    <source>
        <dbReference type="ARBA" id="ARBA00022679"/>
    </source>
</evidence>
<dbReference type="PRINTS" id="PR00344">
    <property type="entry name" value="BCTRLSENSOR"/>
</dbReference>
<dbReference type="Gene3D" id="3.40.50.2300">
    <property type="match status" value="1"/>
</dbReference>
<keyword evidence="9" id="KW-0067">ATP-binding</keyword>
<keyword evidence="17" id="KW-1185">Reference proteome</keyword>
<dbReference type="PROSITE" id="PS50109">
    <property type="entry name" value="HIS_KIN"/>
    <property type="match status" value="1"/>
</dbReference>
<feature type="transmembrane region" description="Helical" evidence="13">
    <location>
        <begin position="234"/>
        <end position="256"/>
    </location>
</feature>
<keyword evidence="5 12" id="KW-0597">Phosphoprotein</keyword>
<dbReference type="GO" id="GO:0005524">
    <property type="term" value="F:ATP binding"/>
    <property type="evidence" value="ECO:0007669"/>
    <property type="project" value="UniProtKB-KW"/>
</dbReference>
<dbReference type="STRING" id="698758.AXY_18220"/>
<dbReference type="eggNOG" id="COG3706">
    <property type="taxonomic scope" value="Bacteria"/>
</dbReference>
<dbReference type="EMBL" id="AP012050">
    <property type="protein sequence ID" value="BAM47954.1"/>
    <property type="molecule type" value="Genomic_DNA"/>
</dbReference>
<dbReference type="FunFam" id="3.30.565.10:FF:000023">
    <property type="entry name" value="PAS domain-containing sensor histidine kinase"/>
    <property type="match status" value="1"/>
</dbReference>
<dbReference type="InterPro" id="IPR036097">
    <property type="entry name" value="HisK_dim/P_sf"/>
</dbReference>
<dbReference type="InterPro" id="IPR003594">
    <property type="entry name" value="HATPase_dom"/>
</dbReference>
<keyword evidence="8 16" id="KW-0418">Kinase</keyword>
<accession>K0IZM2</accession>
<feature type="domain" description="Response regulatory" evidence="15">
    <location>
        <begin position="654"/>
        <end position="768"/>
    </location>
</feature>
<keyword evidence="11 13" id="KW-0472">Membrane</keyword>
<dbReference type="EC" id="2.7.13.3" evidence="3"/>
<dbReference type="InterPro" id="IPR004358">
    <property type="entry name" value="Sig_transdc_His_kin-like_C"/>
</dbReference>
<sequence length="981" mass="111855">MYNRIEVEIKDGHLDLQTTDLSDDMIMLDGEWEFYPSTFIANDIQLTGQSCEIISVPDGWQDHLNSPFGYGSYRLKIRVDPNQNETYGLYVTSIRSSYDVYVNGEKLTSSGITATTKQNYHAKNLPKLVVFEADDQGLIEIIIQAANYNDIRDGGIIRSIKFGTEHAVRKLVQLSSYAQVILFVLFLSHSLYALVFYFLGKRNKRLLYFSLFTFCFSLYSLLSTGDKIFHQFFYIGYDWDFRLTNMVGLLAWYALLQSTDHKSLPVWEKLFPYYQRLVWMLVMVTLFIPAAIITRLFFIYASIALVALIVALFSIVRDYRQDTKSNLLTVLGFVAVIHHFIWVQIWIEFGVYLPYYPVDLIVAVTLYTIEWFGQYFETYKETKALAVRLQQINQEKDEFLATTSHEFRTPLNSILLLTKAVHDRDIDTLSLQSINELTLISDIGKKMSFLLDDLLAIKQLENHQPRLNKQVVRLEPLVTGVIDLLNFSIEIKPFELENQISDRFPAVYADENRLTQIFLNLISNAIKYTDNGRITISASVKDRNAEINVTDTGIGISPELQKKIFLPYQQGDTVRQMRDGGFGLGLSIVKELVELHGGKIFVDSIEGSGTTFTFTLPLAAVEEKVVHSNKLTADLTKLKQFNQPESTKKVGLPAILIVDDNPTSLIAIKSILPDEEYDAVLVSSAHQALEQLKKRNWDLVLSDIMMPEISGYQLTKIIREQYSLSELPVLLLSVGNTNIKACFASGANDYIRKPVEPVELKARLDSLISLKRGVEQQLDLETAWLQAQIQPHFLFNTLNSIKALSEWNTEEMQTLLDHFSYYLRNKFKFQRMRALVPLEEELNLVRSYLYIEQVRFQENLRIEWQLDDLTGVFIPFITIQPLVENAIHHGIRKKQGKGTISIRFINNMSTSKATITVSDDGVGIEQTKLAKLLTGKPGDESGIGILNVNQRLKQLYGTGLIIESSVNQGTTVSFEIDLTVN</sequence>
<keyword evidence="7" id="KW-0547">Nucleotide-binding</keyword>
<dbReference type="InterPro" id="IPR005467">
    <property type="entry name" value="His_kinase_dom"/>
</dbReference>
<evidence type="ECO:0000256" key="4">
    <source>
        <dbReference type="ARBA" id="ARBA00022475"/>
    </source>
</evidence>
<dbReference type="Pfam" id="PF00512">
    <property type="entry name" value="HisKA"/>
    <property type="match status" value="1"/>
</dbReference>
<dbReference type="SMART" id="SM00388">
    <property type="entry name" value="HisKA"/>
    <property type="match status" value="1"/>
</dbReference>
<feature type="transmembrane region" description="Helical" evidence="13">
    <location>
        <begin position="277"/>
        <end position="293"/>
    </location>
</feature>
<feature type="transmembrane region" description="Helical" evidence="13">
    <location>
        <begin position="177"/>
        <end position="199"/>
    </location>
</feature>
<dbReference type="InterPro" id="IPR036890">
    <property type="entry name" value="HATPase_C_sf"/>
</dbReference>
<dbReference type="InterPro" id="IPR010559">
    <property type="entry name" value="Sig_transdc_His_kin_internal"/>
</dbReference>
<evidence type="ECO:0000256" key="2">
    <source>
        <dbReference type="ARBA" id="ARBA00004236"/>
    </source>
</evidence>
<feature type="transmembrane region" description="Helical" evidence="13">
    <location>
        <begin position="299"/>
        <end position="316"/>
    </location>
</feature>
<dbReference type="eggNOG" id="COG2972">
    <property type="taxonomic scope" value="Bacteria"/>
</dbReference>
<protein>
    <recommendedName>
        <fullName evidence="3">histidine kinase</fullName>
        <ecNumber evidence="3">2.7.13.3</ecNumber>
    </recommendedName>
</protein>
<keyword evidence="13" id="KW-1133">Transmembrane helix</keyword>
<keyword evidence="10" id="KW-0902">Two-component regulatory system</keyword>
<dbReference type="Pfam" id="PF06580">
    <property type="entry name" value="His_kinase"/>
    <property type="match status" value="1"/>
</dbReference>
<dbReference type="GO" id="GO:0009927">
    <property type="term" value="F:histidine phosphotransfer kinase activity"/>
    <property type="evidence" value="ECO:0007669"/>
    <property type="project" value="TreeGrafter"/>
</dbReference>
<feature type="transmembrane region" description="Helical" evidence="13">
    <location>
        <begin position="206"/>
        <end position="222"/>
    </location>
</feature>
<dbReference type="CDD" id="cd16922">
    <property type="entry name" value="HATPase_EvgS-ArcB-TorS-like"/>
    <property type="match status" value="1"/>
</dbReference>
<evidence type="ECO:0000256" key="11">
    <source>
        <dbReference type="ARBA" id="ARBA00023136"/>
    </source>
</evidence>
<dbReference type="KEGG" id="axl:AXY_18220"/>
<comment type="subcellular location">
    <subcellularLocation>
        <location evidence="2">Cell membrane</location>
    </subcellularLocation>
</comment>
<dbReference type="InterPro" id="IPR011006">
    <property type="entry name" value="CheY-like_superfamily"/>
</dbReference>
<dbReference type="OrthoDB" id="9809348at2"/>
<evidence type="ECO:0000256" key="3">
    <source>
        <dbReference type="ARBA" id="ARBA00012438"/>
    </source>
</evidence>
<dbReference type="SUPFAM" id="SSF55874">
    <property type="entry name" value="ATPase domain of HSP90 chaperone/DNA topoisomerase II/histidine kinase"/>
    <property type="match status" value="2"/>
</dbReference>
<evidence type="ECO:0000313" key="17">
    <source>
        <dbReference type="Proteomes" id="UP000006294"/>
    </source>
</evidence>
<evidence type="ECO:0000256" key="7">
    <source>
        <dbReference type="ARBA" id="ARBA00022741"/>
    </source>
</evidence>
<dbReference type="eggNOG" id="COG5002">
    <property type="taxonomic scope" value="Bacteria"/>
</dbReference>
<dbReference type="GO" id="GO:0005886">
    <property type="term" value="C:plasma membrane"/>
    <property type="evidence" value="ECO:0007669"/>
    <property type="project" value="UniProtKB-SubCell"/>
</dbReference>
<dbReference type="Gene3D" id="3.30.565.10">
    <property type="entry name" value="Histidine kinase-like ATPase, C-terminal domain"/>
    <property type="match status" value="2"/>
</dbReference>
<dbReference type="PROSITE" id="PS50110">
    <property type="entry name" value="RESPONSE_REGULATORY"/>
    <property type="match status" value="1"/>
</dbReference>
<dbReference type="InterPro" id="IPR008979">
    <property type="entry name" value="Galactose-bd-like_sf"/>
</dbReference>
<name>K0IZM2_AMPXN</name>